<evidence type="ECO:0000256" key="2">
    <source>
        <dbReference type="SAM" id="Phobius"/>
    </source>
</evidence>
<dbReference type="Proteomes" id="UP001195769">
    <property type="component" value="Unassembled WGS sequence"/>
</dbReference>
<name>A0AAD4EE32_9AGAM</name>
<proteinExistence type="predicted"/>
<reference evidence="3" key="1">
    <citation type="journal article" date="2020" name="New Phytol.">
        <title>Comparative genomics reveals dynamic genome evolution in host specialist ectomycorrhizal fungi.</title>
        <authorList>
            <person name="Lofgren L.A."/>
            <person name="Nguyen N.H."/>
            <person name="Vilgalys R."/>
            <person name="Ruytinx J."/>
            <person name="Liao H.L."/>
            <person name="Branco S."/>
            <person name="Kuo A."/>
            <person name="LaButti K."/>
            <person name="Lipzen A."/>
            <person name="Andreopoulos W."/>
            <person name="Pangilinan J."/>
            <person name="Riley R."/>
            <person name="Hundley H."/>
            <person name="Na H."/>
            <person name="Barry K."/>
            <person name="Grigoriev I.V."/>
            <person name="Stajich J.E."/>
            <person name="Kennedy P.G."/>
        </authorList>
    </citation>
    <scope>NUCLEOTIDE SEQUENCE</scope>
    <source>
        <strain evidence="3">FC203</strain>
    </source>
</reference>
<feature type="transmembrane region" description="Helical" evidence="2">
    <location>
        <begin position="222"/>
        <end position="241"/>
    </location>
</feature>
<accession>A0AAD4EE32</accession>
<organism evidence="3 4">
    <name type="scientific">Suillus fuscotomentosus</name>
    <dbReference type="NCBI Taxonomy" id="1912939"/>
    <lineage>
        <taxon>Eukaryota</taxon>
        <taxon>Fungi</taxon>
        <taxon>Dikarya</taxon>
        <taxon>Basidiomycota</taxon>
        <taxon>Agaricomycotina</taxon>
        <taxon>Agaricomycetes</taxon>
        <taxon>Agaricomycetidae</taxon>
        <taxon>Boletales</taxon>
        <taxon>Suillineae</taxon>
        <taxon>Suillaceae</taxon>
        <taxon>Suillus</taxon>
    </lineage>
</organism>
<keyword evidence="2" id="KW-0812">Transmembrane</keyword>
<evidence type="ECO:0000313" key="4">
    <source>
        <dbReference type="Proteomes" id="UP001195769"/>
    </source>
</evidence>
<dbReference type="EMBL" id="JABBWK010000009">
    <property type="protein sequence ID" value="KAG1904555.1"/>
    <property type="molecule type" value="Genomic_DNA"/>
</dbReference>
<dbReference type="GeneID" id="64670945"/>
<feature type="compositionally biased region" description="Basic and acidic residues" evidence="1">
    <location>
        <begin position="247"/>
        <end position="284"/>
    </location>
</feature>
<keyword evidence="2" id="KW-0472">Membrane</keyword>
<keyword evidence="4" id="KW-1185">Reference proteome</keyword>
<evidence type="ECO:0000313" key="3">
    <source>
        <dbReference type="EMBL" id="KAG1904555.1"/>
    </source>
</evidence>
<comment type="caution">
    <text evidence="3">The sequence shown here is derived from an EMBL/GenBank/DDBJ whole genome shotgun (WGS) entry which is preliminary data.</text>
</comment>
<protein>
    <submittedName>
        <fullName evidence="3">Uncharacterized protein</fullName>
    </submittedName>
</protein>
<sequence>MSYLMNRVVQHLEASTENSAYFCPRKFQSLKFTGQFQFWAAIVNTPSSDSTSSGKSSSDRANNNAWPVLSSSFPPEPPLFRSMSAEISNEMAPNYESFIWTLKDGSSNTNPAAAHLSDICLAVPEKEIQVFHTPHMPNSKDHVIGHLQSNHKKFLLFSLKNEYWLGRCHERLFYGQIKKDIRSKCSGRQCFLNVVHKRVLEGLTSWYTHYQLFQILQKKESIVIYGLICNHLVMMVLWTFCRGKSEGRDKSNGESGEESNKEIDGVCEGESGREEESNNLRDSECNSEQVGSEGPERKSNYVSSDDEDLDK</sequence>
<keyword evidence="2" id="KW-1133">Transmembrane helix</keyword>
<dbReference type="RefSeq" id="XP_041230130.1">
    <property type="nucleotide sequence ID" value="XM_041376647.1"/>
</dbReference>
<evidence type="ECO:0000256" key="1">
    <source>
        <dbReference type="SAM" id="MobiDB-lite"/>
    </source>
</evidence>
<feature type="region of interest" description="Disordered" evidence="1">
    <location>
        <begin position="247"/>
        <end position="311"/>
    </location>
</feature>
<gene>
    <name evidence="3" type="ORF">F5891DRAFT_976771</name>
</gene>
<dbReference type="AlphaFoldDB" id="A0AAD4EE32"/>